<gene>
    <name evidence="7" type="ORF">SAMN05443637_10655</name>
</gene>
<feature type="transmembrane region" description="Helical" evidence="5">
    <location>
        <begin position="366"/>
        <end position="384"/>
    </location>
</feature>
<dbReference type="PROSITE" id="PS50850">
    <property type="entry name" value="MFS"/>
    <property type="match status" value="1"/>
</dbReference>
<dbReference type="Pfam" id="PF07690">
    <property type="entry name" value="MFS_1"/>
    <property type="match status" value="1"/>
</dbReference>
<evidence type="ECO:0000313" key="8">
    <source>
        <dbReference type="Proteomes" id="UP000184363"/>
    </source>
</evidence>
<dbReference type="EMBL" id="FRAP01000006">
    <property type="protein sequence ID" value="SHK42179.1"/>
    <property type="molecule type" value="Genomic_DNA"/>
</dbReference>
<evidence type="ECO:0000256" key="5">
    <source>
        <dbReference type="SAM" id="Phobius"/>
    </source>
</evidence>
<proteinExistence type="predicted"/>
<dbReference type="InterPro" id="IPR036259">
    <property type="entry name" value="MFS_trans_sf"/>
</dbReference>
<dbReference type="GO" id="GO:0022857">
    <property type="term" value="F:transmembrane transporter activity"/>
    <property type="evidence" value="ECO:0007669"/>
    <property type="project" value="InterPro"/>
</dbReference>
<feature type="transmembrane region" description="Helical" evidence="5">
    <location>
        <begin position="338"/>
        <end position="360"/>
    </location>
</feature>
<dbReference type="InterPro" id="IPR020846">
    <property type="entry name" value="MFS_dom"/>
</dbReference>
<keyword evidence="4 5" id="KW-0472">Membrane</keyword>
<feature type="transmembrane region" description="Helical" evidence="5">
    <location>
        <begin position="302"/>
        <end position="326"/>
    </location>
</feature>
<comment type="subcellular location">
    <subcellularLocation>
        <location evidence="1">Cell membrane</location>
        <topology evidence="1">Multi-pass membrane protein</topology>
    </subcellularLocation>
</comment>
<dbReference type="RefSeq" id="WP_234997122.1">
    <property type="nucleotide sequence ID" value="NZ_CALGVN010000039.1"/>
</dbReference>
<dbReference type="InterPro" id="IPR011701">
    <property type="entry name" value="MFS"/>
</dbReference>
<dbReference type="PANTHER" id="PTHR23527">
    <property type="entry name" value="BLL3282 PROTEIN"/>
    <property type="match status" value="1"/>
</dbReference>
<evidence type="ECO:0000256" key="1">
    <source>
        <dbReference type="ARBA" id="ARBA00004651"/>
    </source>
</evidence>
<dbReference type="InterPro" id="IPR052952">
    <property type="entry name" value="MFS-Transporter"/>
</dbReference>
<feature type="transmembrane region" description="Helical" evidence="5">
    <location>
        <begin position="44"/>
        <end position="65"/>
    </location>
</feature>
<name>A0A1M6SC17_PSETH</name>
<dbReference type="GO" id="GO:0005886">
    <property type="term" value="C:plasma membrane"/>
    <property type="evidence" value="ECO:0007669"/>
    <property type="project" value="UniProtKB-SubCell"/>
</dbReference>
<evidence type="ECO:0000313" key="7">
    <source>
        <dbReference type="EMBL" id="SHK42179.1"/>
    </source>
</evidence>
<protein>
    <submittedName>
        <fullName evidence="7">Sugar phosphate permease</fullName>
    </submittedName>
</protein>
<feature type="transmembrane region" description="Helical" evidence="5">
    <location>
        <begin position="245"/>
        <end position="265"/>
    </location>
</feature>
<dbReference type="SUPFAM" id="SSF103473">
    <property type="entry name" value="MFS general substrate transporter"/>
    <property type="match status" value="1"/>
</dbReference>
<feature type="transmembrane region" description="Helical" evidence="5">
    <location>
        <begin position="77"/>
        <end position="95"/>
    </location>
</feature>
<evidence type="ECO:0000256" key="2">
    <source>
        <dbReference type="ARBA" id="ARBA00022692"/>
    </source>
</evidence>
<feature type="transmembrane region" description="Helical" evidence="5">
    <location>
        <begin position="211"/>
        <end position="233"/>
    </location>
</feature>
<dbReference type="STRING" id="1848.SAMN05443637_10655"/>
<keyword evidence="8" id="KW-1185">Reference proteome</keyword>
<feature type="transmembrane region" description="Helical" evidence="5">
    <location>
        <begin position="277"/>
        <end position="296"/>
    </location>
</feature>
<dbReference type="Gene3D" id="1.20.1250.20">
    <property type="entry name" value="MFS general substrate transporter like domains"/>
    <property type="match status" value="1"/>
</dbReference>
<feature type="transmembrane region" description="Helical" evidence="5">
    <location>
        <begin position="164"/>
        <end position="185"/>
    </location>
</feature>
<dbReference type="AlphaFoldDB" id="A0A1M6SC17"/>
<keyword evidence="2 5" id="KW-0812">Transmembrane</keyword>
<dbReference type="PANTHER" id="PTHR23527:SF1">
    <property type="entry name" value="BLL3282 PROTEIN"/>
    <property type="match status" value="1"/>
</dbReference>
<dbReference type="Proteomes" id="UP000184363">
    <property type="component" value="Unassembled WGS sequence"/>
</dbReference>
<evidence type="ECO:0000256" key="4">
    <source>
        <dbReference type="ARBA" id="ARBA00023136"/>
    </source>
</evidence>
<evidence type="ECO:0000259" key="6">
    <source>
        <dbReference type="PROSITE" id="PS50850"/>
    </source>
</evidence>
<reference evidence="7 8" key="1">
    <citation type="submission" date="2016-11" db="EMBL/GenBank/DDBJ databases">
        <authorList>
            <person name="Jaros S."/>
            <person name="Januszkiewicz K."/>
            <person name="Wedrychowicz H."/>
        </authorList>
    </citation>
    <scope>NUCLEOTIDE SEQUENCE [LARGE SCALE GENOMIC DNA]</scope>
    <source>
        <strain evidence="7 8">DSM 43832</strain>
    </source>
</reference>
<keyword evidence="3 5" id="KW-1133">Transmembrane helix</keyword>
<accession>A0A1M6SC17</accession>
<feature type="domain" description="Major facilitator superfamily (MFS) profile" evidence="6">
    <location>
        <begin position="8"/>
        <end position="392"/>
    </location>
</feature>
<sequence>MPRPDRYRWVVLAVGAAAQAATSAYFLGLASITPALRVHFGLDLPGVGTLLGTIALGLVLTLIAWGSAADRFGERGVMTVGLLGAAIALGAAAVVPNPAAVGLLLALAGASGASVNSASGRAVLTWFPAERRGFAMSIRQTAVPVGGGLAALVLPGLADTAGVPAAFAALGGFCAVAAVAVAIWVTEPPGSPARGTAERAGFSVVLRNRRLLLLSVAAFSLVIPQSMGLTFLVELLHDSAGFSPAVAAAVLAGVQALSVVGRLSSGLWSDQVGSRLGPLRITAVVVAAAFALAAALEPGPAALFVIVLVPAVAISASWNGLVYAAAGELAPPGRAATAMAVSNTAAFVSAAVGPMVGGVIAHAAGWPAMLACGAVVALLARLALAGGRQDARSRAATSVQKS</sequence>
<evidence type="ECO:0000256" key="3">
    <source>
        <dbReference type="ARBA" id="ARBA00022989"/>
    </source>
</evidence>
<organism evidence="7 8">
    <name type="scientific">Pseudonocardia thermophila</name>
    <dbReference type="NCBI Taxonomy" id="1848"/>
    <lineage>
        <taxon>Bacteria</taxon>
        <taxon>Bacillati</taxon>
        <taxon>Actinomycetota</taxon>
        <taxon>Actinomycetes</taxon>
        <taxon>Pseudonocardiales</taxon>
        <taxon>Pseudonocardiaceae</taxon>
        <taxon>Pseudonocardia</taxon>
    </lineage>
</organism>